<organism evidence="1 2">
    <name type="scientific">Candidatus Propionivibrio dominans</name>
    <dbReference type="NCBI Taxonomy" id="2954373"/>
    <lineage>
        <taxon>Bacteria</taxon>
        <taxon>Pseudomonadati</taxon>
        <taxon>Pseudomonadota</taxon>
        <taxon>Betaproteobacteria</taxon>
        <taxon>Rhodocyclales</taxon>
        <taxon>Rhodocyclaceae</taxon>
        <taxon>Propionivibrio</taxon>
    </lineage>
</organism>
<comment type="caution">
    <text evidence="1">The sequence shown here is derived from an EMBL/GenBank/DDBJ whole genome shotgun (WGS) entry which is preliminary data.</text>
</comment>
<dbReference type="Proteomes" id="UP000886602">
    <property type="component" value="Unassembled WGS sequence"/>
</dbReference>
<gene>
    <name evidence="1" type="ORF">IPJ48_14875</name>
</gene>
<protein>
    <submittedName>
        <fullName evidence="1">Uncharacterized protein</fullName>
    </submittedName>
</protein>
<proteinExistence type="predicted"/>
<reference evidence="1" key="1">
    <citation type="submission" date="2020-10" db="EMBL/GenBank/DDBJ databases">
        <title>Connecting structure to function with the recovery of over 1000 high-quality activated sludge metagenome-assembled genomes encoding full-length rRNA genes using long-read sequencing.</title>
        <authorList>
            <person name="Singleton C.M."/>
            <person name="Petriglieri F."/>
            <person name="Kristensen J.M."/>
            <person name="Kirkegaard R.H."/>
            <person name="Michaelsen T.Y."/>
            <person name="Andersen M.H."/>
            <person name="Karst S.M."/>
            <person name="Dueholm M.S."/>
            <person name="Nielsen P.H."/>
            <person name="Albertsen M."/>
        </authorList>
    </citation>
    <scope>NUCLEOTIDE SEQUENCE</scope>
    <source>
        <strain evidence="1">EsbW_18-Q3-R4-48_MAXAC.044</strain>
    </source>
</reference>
<sequence length="49" mass="5307">MAIAKRHGGDLAKLVLRNDDETDDEALAREGLADWPGVVVFLSNADIDL</sequence>
<evidence type="ECO:0000313" key="2">
    <source>
        <dbReference type="Proteomes" id="UP000886602"/>
    </source>
</evidence>
<name>A0A9D7F900_9RHOO</name>
<evidence type="ECO:0000313" key="1">
    <source>
        <dbReference type="EMBL" id="MBK7424252.1"/>
    </source>
</evidence>
<dbReference type="EMBL" id="JADJNC010000026">
    <property type="protein sequence ID" value="MBK7424252.1"/>
    <property type="molecule type" value="Genomic_DNA"/>
</dbReference>
<dbReference type="AlphaFoldDB" id="A0A9D7F900"/>
<accession>A0A9D7F900</accession>